<comment type="similarity">
    <text evidence="2 10">Belongs to the RNA methyltransferase RsmE family.</text>
</comment>
<evidence type="ECO:0000256" key="3">
    <source>
        <dbReference type="ARBA" id="ARBA00022490"/>
    </source>
</evidence>
<keyword evidence="7 10" id="KW-0949">S-adenosyl-L-methionine</keyword>
<dbReference type="PANTHER" id="PTHR30027">
    <property type="entry name" value="RIBOSOMAL RNA SMALL SUBUNIT METHYLTRANSFERASE E"/>
    <property type="match status" value="1"/>
</dbReference>
<organism evidence="12 13">
    <name type="scientific">Pseudohalioglobus lutimaris</name>
    <dbReference type="NCBI Taxonomy" id="1737061"/>
    <lineage>
        <taxon>Bacteria</taxon>
        <taxon>Pseudomonadati</taxon>
        <taxon>Pseudomonadota</taxon>
        <taxon>Gammaproteobacteria</taxon>
        <taxon>Cellvibrionales</taxon>
        <taxon>Halieaceae</taxon>
        <taxon>Pseudohalioglobus</taxon>
    </lineage>
</organism>
<keyword evidence="5 10" id="KW-0489">Methyltransferase</keyword>
<dbReference type="InterPro" id="IPR029028">
    <property type="entry name" value="Alpha/beta_knot_MTases"/>
</dbReference>
<evidence type="ECO:0000256" key="10">
    <source>
        <dbReference type="PIRNR" id="PIRNR015601"/>
    </source>
</evidence>
<dbReference type="RefSeq" id="WP_076000485.1">
    <property type="nucleotide sequence ID" value="NZ_PKUS01000002.1"/>
</dbReference>
<dbReference type="AlphaFoldDB" id="A0A2N5X745"/>
<dbReference type="InterPro" id="IPR046886">
    <property type="entry name" value="RsmE_MTase_dom"/>
</dbReference>
<evidence type="ECO:0000256" key="2">
    <source>
        <dbReference type="ARBA" id="ARBA00005528"/>
    </source>
</evidence>
<dbReference type="GO" id="GO:0070042">
    <property type="term" value="F:rRNA (uridine-N3-)-methyltransferase activity"/>
    <property type="evidence" value="ECO:0007669"/>
    <property type="project" value="TreeGrafter"/>
</dbReference>
<dbReference type="Gene3D" id="3.40.1280.10">
    <property type="match status" value="1"/>
</dbReference>
<evidence type="ECO:0000256" key="5">
    <source>
        <dbReference type="ARBA" id="ARBA00022603"/>
    </source>
</evidence>
<dbReference type="SUPFAM" id="SSF75217">
    <property type="entry name" value="alpha/beta knot"/>
    <property type="match status" value="1"/>
</dbReference>
<evidence type="ECO:0000256" key="6">
    <source>
        <dbReference type="ARBA" id="ARBA00022679"/>
    </source>
</evidence>
<dbReference type="NCBIfam" id="TIGR00046">
    <property type="entry name" value="RsmE family RNA methyltransferase"/>
    <property type="match status" value="1"/>
</dbReference>
<comment type="subcellular location">
    <subcellularLocation>
        <location evidence="1 10">Cytoplasm</location>
    </subcellularLocation>
</comment>
<proteinExistence type="inferred from homology"/>
<keyword evidence="3 10" id="KW-0963">Cytoplasm</keyword>
<evidence type="ECO:0000256" key="1">
    <source>
        <dbReference type="ARBA" id="ARBA00004496"/>
    </source>
</evidence>
<keyword evidence="6 10" id="KW-0808">Transferase</keyword>
<feature type="domain" description="Ribosomal RNA small subunit methyltransferase E methyltransferase" evidence="11">
    <location>
        <begin position="74"/>
        <end position="231"/>
    </location>
</feature>
<gene>
    <name evidence="12" type="ORF">C0039_03585</name>
</gene>
<evidence type="ECO:0000313" key="13">
    <source>
        <dbReference type="Proteomes" id="UP000235005"/>
    </source>
</evidence>
<evidence type="ECO:0000256" key="9">
    <source>
        <dbReference type="ARBA" id="ARBA00047944"/>
    </source>
</evidence>
<keyword evidence="4 10" id="KW-0698">rRNA processing</keyword>
<dbReference type="CDD" id="cd18084">
    <property type="entry name" value="RsmE-like"/>
    <property type="match status" value="1"/>
</dbReference>
<evidence type="ECO:0000313" key="12">
    <source>
        <dbReference type="EMBL" id="PLW70300.1"/>
    </source>
</evidence>
<dbReference type="PIRSF" id="PIRSF015601">
    <property type="entry name" value="MTase_slr0722"/>
    <property type="match status" value="1"/>
</dbReference>
<dbReference type="PANTHER" id="PTHR30027:SF3">
    <property type="entry name" value="16S RRNA (URACIL(1498)-N(3))-METHYLTRANSFERASE"/>
    <property type="match status" value="1"/>
</dbReference>
<dbReference type="EC" id="2.1.1.193" evidence="10"/>
<accession>A0A2N5X745</accession>
<reference evidence="12 13" key="1">
    <citation type="submission" date="2018-01" db="EMBL/GenBank/DDBJ databases">
        <title>The draft genome sequence of Halioglobus lutimaris HF004.</title>
        <authorList>
            <person name="Du Z.-J."/>
            <person name="Shi M.-J."/>
        </authorList>
    </citation>
    <scope>NUCLEOTIDE SEQUENCE [LARGE SCALE GENOMIC DNA]</scope>
    <source>
        <strain evidence="12 13">HF004</strain>
    </source>
</reference>
<comment type="catalytic activity">
    <reaction evidence="9 10">
        <text>uridine(1498) in 16S rRNA + S-adenosyl-L-methionine = N(3)-methyluridine(1498) in 16S rRNA + S-adenosyl-L-homocysteine + H(+)</text>
        <dbReference type="Rhea" id="RHEA:42920"/>
        <dbReference type="Rhea" id="RHEA-COMP:10283"/>
        <dbReference type="Rhea" id="RHEA-COMP:10284"/>
        <dbReference type="ChEBI" id="CHEBI:15378"/>
        <dbReference type="ChEBI" id="CHEBI:57856"/>
        <dbReference type="ChEBI" id="CHEBI:59789"/>
        <dbReference type="ChEBI" id="CHEBI:65315"/>
        <dbReference type="ChEBI" id="CHEBI:74502"/>
        <dbReference type="EC" id="2.1.1.193"/>
    </reaction>
</comment>
<evidence type="ECO:0000256" key="7">
    <source>
        <dbReference type="ARBA" id="ARBA00022691"/>
    </source>
</evidence>
<evidence type="ECO:0000256" key="8">
    <source>
        <dbReference type="ARBA" id="ARBA00025699"/>
    </source>
</evidence>
<sequence length="235" mass="25914">MNLLLFAAHERNAEGLVRIEDGRLVHLREIIGKGQGDSLRVGEIGGDMGEAEIVSMDEGHALLRPHLHTPPPVKLPLTLVLALPRPKMLRRILRTVAELGAAELHLINSYRVEKSYWQSPALQEDVIREYLLQGLAQSRDTRLPAVRCQRRFKPFVEDDLPLLAEGKQALLAHPGQYPPCPRGAQGATLLVIGPEGGFIPYEVEKLQTAGCEAVSLGPRILRVENAVSSLIGRLF</sequence>
<comment type="function">
    <text evidence="8 10">Specifically methylates the N3 position of the uracil ring of uridine 1498 (m3U1498) in 16S rRNA. Acts on the fully assembled 30S ribosomal subunit.</text>
</comment>
<dbReference type="GO" id="GO:0005737">
    <property type="term" value="C:cytoplasm"/>
    <property type="evidence" value="ECO:0007669"/>
    <property type="project" value="UniProtKB-SubCell"/>
</dbReference>
<name>A0A2N5X745_9GAMM</name>
<keyword evidence="13" id="KW-1185">Reference proteome</keyword>
<dbReference type="InterPro" id="IPR006700">
    <property type="entry name" value="RsmE"/>
</dbReference>
<dbReference type="Proteomes" id="UP000235005">
    <property type="component" value="Unassembled WGS sequence"/>
</dbReference>
<dbReference type="EMBL" id="PKUS01000002">
    <property type="protein sequence ID" value="PLW70300.1"/>
    <property type="molecule type" value="Genomic_DNA"/>
</dbReference>
<dbReference type="InterPro" id="IPR029026">
    <property type="entry name" value="tRNA_m1G_MTases_N"/>
</dbReference>
<protein>
    <recommendedName>
        <fullName evidence="10">Ribosomal RNA small subunit methyltransferase E</fullName>
        <ecNumber evidence="10">2.1.1.193</ecNumber>
    </recommendedName>
</protein>
<dbReference type="Pfam" id="PF04452">
    <property type="entry name" value="Methyltrans_RNA"/>
    <property type="match status" value="1"/>
</dbReference>
<dbReference type="NCBIfam" id="NF008700">
    <property type="entry name" value="PRK11713.5-4"/>
    <property type="match status" value="1"/>
</dbReference>
<dbReference type="OrthoDB" id="9815641at2"/>
<evidence type="ECO:0000259" key="11">
    <source>
        <dbReference type="Pfam" id="PF04452"/>
    </source>
</evidence>
<comment type="caution">
    <text evidence="12">The sequence shown here is derived from an EMBL/GenBank/DDBJ whole genome shotgun (WGS) entry which is preliminary data.</text>
</comment>
<evidence type="ECO:0000256" key="4">
    <source>
        <dbReference type="ARBA" id="ARBA00022552"/>
    </source>
</evidence>
<dbReference type="GO" id="GO:0070475">
    <property type="term" value="P:rRNA base methylation"/>
    <property type="evidence" value="ECO:0007669"/>
    <property type="project" value="TreeGrafter"/>
</dbReference>